<dbReference type="InterPro" id="IPR014922">
    <property type="entry name" value="YdhG-like"/>
</dbReference>
<dbReference type="OrthoDB" id="115213at2"/>
<dbReference type="SUPFAM" id="SSF159888">
    <property type="entry name" value="YdhG-like"/>
    <property type="match status" value="1"/>
</dbReference>
<dbReference type="Pfam" id="PF08818">
    <property type="entry name" value="DUF1801"/>
    <property type="match status" value="1"/>
</dbReference>
<gene>
    <name evidence="2" type="ORF">FPZ45_20760</name>
</gene>
<reference evidence="2 3" key="1">
    <citation type="submission" date="2019-07" db="EMBL/GenBank/DDBJ databases">
        <authorList>
            <person name="Kim J."/>
        </authorList>
    </citation>
    <scope>NUCLEOTIDE SEQUENCE [LARGE SCALE GENOMIC DNA]</scope>
    <source>
        <strain evidence="2 3">G13</strain>
    </source>
</reference>
<evidence type="ECO:0000313" key="3">
    <source>
        <dbReference type="Proteomes" id="UP000316330"/>
    </source>
</evidence>
<protein>
    <submittedName>
        <fullName evidence="2">DUF1801 domain-containing protein</fullName>
    </submittedName>
</protein>
<dbReference type="Proteomes" id="UP000316330">
    <property type="component" value="Unassembled WGS sequence"/>
</dbReference>
<keyword evidence="3" id="KW-1185">Reference proteome</keyword>
<evidence type="ECO:0000259" key="1">
    <source>
        <dbReference type="Pfam" id="PF08818"/>
    </source>
</evidence>
<organism evidence="2 3">
    <name type="scientific">Cohnella terricola</name>
    <dbReference type="NCBI Taxonomy" id="1289167"/>
    <lineage>
        <taxon>Bacteria</taxon>
        <taxon>Bacillati</taxon>
        <taxon>Bacillota</taxon>
        <taxon>Bacilli</taxon>
        <taxon>Bacillales</taxon>
        <taxon>Paenibacillaceae</taxon>
        <taxon>Cohnella</taxon>
    </lineage>
</organism>
<sequence>MNMSPKTNYQTADEYIGTFPSAVQEGLQQIRKAIREAEPDAQEVISYQIPAFDYHGKLIYYSAYTKHFSLSFPPPFTVFEAFREQLSPYEMSKSAIQLPMDKPLPLTLIAEMVKFRAKENKEKPPKKKK</sequence>
<name>A0A559JA38_9BACL</name>
<proteinExistence type="predicted"/>
<dbReference type="AlphaFoldDB" id="A0A559JA38"/>
<dbReference type="Gene3D" id="3.90.1150.200">
    <property type="match status" value="1"/>
</dbReference>
<comment type="caution">
    <text evidence="2">The sequence shown here is derived from an EMBL/GenBank/DDBJ whole genome shotgun (WGS) entry which is preliminary data.</text>
</comment>
<evidence type="ECO:0000313" key="2">
    <source>
        <dbReference type="EMBL" id="TVX96712.1"/>
    </source>
</evidence>
<feature type="domain" description="YdhG-like" evidence="1">
    <location>
        <begin position="24"/>
        <end position="116"/>
    </location>
</feature>
<accession>A0A559JA38</accession>
<dbReference type="EMBL" id="VNJJ01000015">
    <property type="protein sequence ID" value="TVX96712.1"/>
    <property type="molecule type" value="Genomic_DNA"/>
</dbReference>